<keyword evidence="4" id="KW-1185">Reference proteome</keyword>
<feature type="transmembrane region" description="Helical" evidence="1">
    <location>
        <begin position="26"/>
        <end position="46"/>
    </location>
</feature>
<dbReference type="RefSeq" id="WP_151062623.1">
    <property type="nucleotide sequence ID" value="NZ_CABVPL010000004.1"/>
</dbReference>
<dbReference type="Proteomes" id="UP000494222">
    <property type="component" value="Unassembled WGS sequence"/>
</dbReference>
<proteinExistence type="predicted"/>
<organism evidence="2 4">
    <name type="scientific">Burkholderia latens</name>
    <dbReference type="NCBI Taxonomy" id="488446"/>
    <lineage>
        <taxon>Bacteria</taxon>
        <taxon>Pseudomonadati</taxon>
        <taxon>Pseudomonadota</taxon>
        <taxon>Betaproteobacteria</taxon>
        <taxon>Burkholderiales</taxon>
        <taxon>Burkholderiaceae</taxon>
        <taxon>Burkholderia</taxon>
        <taxon>Burkholderia cepacia complex</taxon>
    </lineage>
</organism>
<reference evidence="3 5" key="2">
    <citation type="submission" date="2019-09" db="EMBL/GenBank/DDBJ databases">
        <authorList>
            <person name="Depoorter E."/>
        </authorList>
    </citation>
    <scope>NUCLEOTIDE SEQUENCE [LARGE SCALE GENOMIC DNA]</scope>
    <source>
        <strain evidence="3">LMG 24064</strain>
    </source>
</reference>
<keyword evidence="1" id="KW-0812">Transmembrane</keyword>
<dbReference type="Proteomes" id="UP000430232">
    <property type="component" value="Unassembled WGS sequence"/>
</dbReference>
<protein>
    <submittedName>
        <fullName evidence="2">Uncharacterized protein</fullName>
    </submittedName>
</protein>
<dbReference type="OrthoDB" id="9035177at2"/>
<keyword evidence="1" id="KW-0472">Membrane</keyword>
<dbReference type="EMBL" id="CABVPL010000004">
    <property type="protein sequence ID" value="VWB21162.1"/>
    <property type="molecule type" value="Genomic_DNA"/>
</dbReference>
<dbReference type="EMBL" id="VZOJ01000002">
    <property type="protein sequence ID" value="KAB0644609.1"/>
    <property type="molecule type" value="Genomic_DNA"/>
</dbReference>
<dbReference type="AlphaFoldDB" id="A0A6H9TLI9"/>
<accession>A0A6H9TLI9</accession>
<evidence type="ECO:0000313" key="3">
    <source>
        <dbReference type="EMBL" id="VWB21162.1"/>
    </source>
</evidence>
<evidence type="ECO:0000313" key="5">
    <source>
        <dbReference type="Proteomes" id="UP000494222"/>
    </source>
</evidence>
<evidence type="ECO:0000256" key="1">
    <source>
        <dbReference type="SAM" id="Phobius"/>
    </source>
</evidence>
<evidence type="ECO:0000313" key="2">
    <source>
        <dbReference type="EMBL" id="KAB0644609.1"/>
    </source>
</evidence>
<gene>
    <name evidence="3" type="ORF">BLA24064_00826</name>
    <name evidence="2" type="ORF">F7R21_02070</name>
</gene>
<sequence length="150" mass="16575">MIDLSKRVSLSYAQYLFSQALFVGKWAFYVFFVLPSVIVGGVLALYSNFSFQTIPREVLQFAAQTAANPPAQHGSLWIQVCKDKVPDYALPASPICKSKGLEQRPIEALAREVGERLSWAYAVVVALAAGLAIVFGPFLNAHRGRRRQES</sequence>
<name>A0A6H9TLI9_9BURK</name>
<dbReference type="GeneID" id="99788094"/>
<evidence type="ECO:0000313" key="4">
    <source>
        <dbReference type="Proteomes" id="UP000430232"/>
    </source>
</evidence>
<keyword evidence="1" id="KW-1133">Transmembrane helix</keyword>
<feature type="transmembrane region" description="Helical" evidence="1">
    <location>
        <begin position="119"/>
        <end position="139"/>
    </location>
</feature>
<reference evidence="2 4" key="1">
    <citation type="submission" date="2019-09" db="EMBL/GenBank/DDBJ databases">
        <title>Draft genome sequences of 48 bacterial type strains from the CCUG.</title>
        <authorList>
            <person name="Tunovic T."/>
            <person name="Pineiro-Iglesias B."/>
            <person name="Unosson C."/>
            <person name="Inganas E."/>
            <person name="Ohlen M."/>
            <person name="Cardew S."/>
            <person name="Jensie-Markopoulos S."/>
            <person name="Salva-Serra F."/>
            <person name="Jaen-Luchoro D."/>
            <person name="Karlsson R."/>
            <person name="Svensson-Stadler L."/>
            <person name="Chun J."/>
            <person name="Moore E."/>
        </authorList>
    </citation>
    <scope>NUCLEOTIDE SEQUENCE [LARGE SCALE GENOMIC DNA]</scope>
    <source>
        <strain evidence="2 4">CCUG 54555</strain>
    </source>
</reference>